<dbReference type="AlphaFoldDB" id="A0A2M8R9R0"/>
<name>A0A2M8R9R0_9BRAD</name>
<comment type="caution">
    <text evidence="1">The sequence shown here is derived from an EMBL/GenBank/DDBJ whole genome shotgun (WGS) entry which is preliminary data.</text>
</comment>
<organism evidence="1 2">
    <name type="scientific">Bradyrhizobium forestalis</name>
    <dbReference type="NCBI Taxonomy" id="1419263"/>
    <lineage>
        <taxon>Bacteria</taxon>
        <taxon>Pseudomonadati</taxon>
        <taxon>Pseudomonadota</taxon>
        <taxon>Alphaproteobacteria</taxon>
        <taxon>Hyphomicrobiales</taxon>
        <taxon>Nitrobacteraceae</taxon>
        <taxon>Bradyrhizobium</taxon>
    </lineage>
</organism>
<evidence type="ECO:0000313" key="1">
    <source>
        <dbReference type="EMBL" id="PJG54550.1"/>
    </source>
</evidence>
<accession>A0A2M8R9R0</accession>
<gene>
    <name evidence="1" type="ORF">CVM73_15115</name>
</gene>
<dbReference type="RefSeq" id="WP_100232733.1">
    <property type="nucleotide sequence ID" value="NZ_PGVG01000010.1"/>
</dbReference>
<evidence type="ECO:0000313" key="2">
    <source>
        <dbReference type="Proteomes" id="UP000231194"/>
    </source>
</evidence>
<protein>
    <submittedName>
        <fullName evidence="1">Uncharacterized protein</fullName>
    </submittedName>
</protein>
<keyword evidence="2" id="KW-1185">Reference proteome</keyword>
<dbReference type="OrthoDB" id="8223682at2"/>
<sequence length="70" mass="7031">MSSLIAASVTGAFDVTRIGIFTGSDALTFMGTGGDAWSHQGGLLNVDTSVPSTSATLAYLNGGFSLDLTS</sequence>
<proteinExistence type="predicted"/>
<reference evidence="1 2" key="1">
    <citation type="submission" date="2017-11" db="EMBL/GenBank/DDBJ databases">
        <title>Bradyrhizobium forestalis sp. nov., an efficient nitrogen-fixing bacterium isolated from nodules of forest legume species in the Amazon.</title>
        <authorList>
            <person name="Costa E.M."/>
            <person name="Guimaraes A."/>
            <person name="Carvalho T.S."/>
            <person name="Rodrigues T.L."/>
            <person name="Ribeiro P.R.A."/>
            <person name="Lebbe L."/>
            <person name="Willems A."/>
            <person name="Moreira F.M.S."/>
        </authorList>
    </citation>
    <scope>NUCLEOTIDE SEQUENCE [LARGE SCALE GENOMIC DNA]</scope>
    <source>
        <strain evidence="1 2">INPA54B</strain>
    </source>
</reference>
<dbReference type="Proteomes" id="UP000231194">
    <property type="component" value="Unassembled WGS sequence"/>
</dbReference>
<dbReference type="EMBL" id="PGVG01000010">
    <property type="protein sequence ID" value="PJG54550.1"/>
    <property type="molecule type" value="Genomic_DNA"/>
</dbReference>